<dbReference type="InterPro" id="IPR005195">
    <property type="entry name" value="Glyco_hydro_65_M"/>
</dbReference>
<dbReference type="RefSeq" id="WP_074699989.1">
    <property type="nucleotide sequence ID" value="NZ_CP018863.1"/>
</dbReference>
<dbReference type="Gene3D" id="2.60.420.10">
    <property type="entry name" value="Maltose phosphorylase, domain 3"/>
    <property type="match status" value="1"/>
</dbReference>
<keyword evidence="10" id="KW-1185">Reference proteome</keyword>
<dbReference type="SUPFAM" id="SSF74650">
    <property type="entry name" value="Galactose mutarotase-like"/>
    <property type="match status" value="1"/>
</dbReference>
<evidence type="ECO:0000256" key="3">
    <source>
        <dbReference type="PIRSR" id="PIRSR036289-50"/>
    </source>
</evidence>
<feature type="active site" description="Proton donor" evidence="3">
    <location>
        <position position="487"/>
    </location>
</feature>
<evidence type="ECO:0000259" key="7">
    <source>
        <dbReference type="Pfam" id="PF03633"/>
    </source>
</evidence>
<dbReference type="GO" id="GO:0030246">
    <property type="term" value="F:carbohydrate binding"/>
    <property type="evidence" value="ECO:0007669"/>
    <property type="project" value="InterPro"/>
</dbReference>
<keyword evidence="2" id="KW-0326">Glycosidase</keyword>
<evidence type="ECO:0000256" key="5">
    <source>
        <dbReference type="SAM" id="MobiDB-lite"/>
    </source>
</evidence>
<evidence type="ECO:0000259" key="8">
    <source>
        <dbReference type="Pfam" id="PF03636"/>
    </source>
</evidence>
<dbReference type="Pfam" id="PF03636">
    <property type="entry name" value="Glyco_hydro_65N"/>
    <property type="match status" value="1"/>
</dbReference>
<dbReference type="PIRSF" id="PIRSF036289">
    <property type="entry name" value="Glycosyl_hydrolase_malt_phosph"/>
    <property type="match status" value="1"/>
</dbReference>
<evidence type="ECO:0000256" key="4">
    <source>
        <dbReference type="PIRSR" id="PIRSR036289-51"/>
    </source>
</evidence>
<feature type="region of interest" description="Disordered" evidence="5">
    <location>
        <begin position="768"/>
        <end position="787"/>
    </location>
</feature>
<feature type="binding site" evidence="4">
    <location>
        <begin position="361"/>
        <end position="362"/>
    </location>
    <ligand>
        <name>substrate</name>
    </ligand>
</feature>
<feature type="binding site" evidence="4">
    <location>
        <begin position="590"/>
        <end position="591"/>
    </location>
    <ligand>
        <name>substrate</name>
    </ligand>
</feature>
<reference evidence="9 10" key="1">
    <citation type="submission" date="2016-10" db="EMBL/GenBank/DDBJ databases">
        <authorList>
            <person name="de Groot N.N."/>
        </authorList>
    </citation>
    <scope>NUCLEOTIDE SEQUENCE [LARGE SCALE GENOMIC DNA]</scope>
    <source>
        <strain evidence="9 10">DSM 20117</strain>
    </source>
</reference>
<dbReference type="PANTHER" id="PTHR11051">
    <property type="entry name" value="GLYCOSYL HYDROLASE-RELATED"/>
    <property type="match status" value="1"/>
</dbReference>
<dbReference type="SUPFAM" id="SSF48208">
    <property type="entry name" value="Six-hairpin glycosidases"/>
    <property type="match status" value="1"/>
</dbReference>
<dbReference type="EMBL" id="FNKH01000002">
    <property type="protein sequence ID" value="SDQ56834.1"/>
    <property type="molecule type" value="Genomic_DNA"/>
</dbReference>
<dbReference type="InterPro" id="IPR012341">
    <property type="entry name" value="6hp_glycosidase-like_sf"/>
</dbReference>
<dbReference type="GO" id="GO:0004553">
    <property type="term" value="F:hydrolase activity, hydrolyzing O-glycosyl compounds"/>
    <property type="evidence" value="ECO:0007669"/>
    <property type="project" value="TreeGrafter"/>
</dbReference>
<dbReference type="PANTHER" id="PTHR11051:SF13">
    <property type="entry name" value="GLYCOSYL TRANSFERASE"/>
    <property type="match status" value="1"/>
</dbReference>
<feature type="domain" description="Glycoside hydrolase family 65 central catalytic" evidence="6">
    <location>
        <begin position="327"/>
        <end position="677"/>
    </location>
</feature>
<sequence length="787" mass="85835">MANQTFTTHPWQVRETSLDSESLGVAESVFALANGYVGFRGTLDEGQPSASRGLFLAGVYEYHPLSYPEGGYGHPEHGQIMIGVADGTVIRLLVDGVALDVREAAEGQHERVLDLRDGTVRREFEWRTPSGARMRLVSTRLVSLSHRSATAIRYEVQAVDQPVQVAIRSELTVNGTPPPVDNSDPRVDQALRRPFEPCLRGSHEAGGHLVHRTRGSGTCVAAAVEHELVLPEGADVRTTDSADQIATSVAAELPPGGTVGFVKYVSHAWSREDPAADLRDQVAAGLEGARQLGWEGLLAEQRRVLDDFWETADVEIDGDPKLQQALRFDLFQLLQASACVNAAPVGAKGLTGYGYSGHTFWDIDGFLIPSMSLLRPQDAARLLRWRSSGLPQARERAQVLGLEGASFPWRTIDGGEASAYWPASTAAAHINADVARGFTFWADATGGNLEDVGGLGVLVETARVWARMLHHDHAGRCHLYGMTGPDEYTGVVDDNVFTNLMAARNLHWAADACDGDPAAAQRLQVTTAELGLWREAADSMYIPYDEVLGVHQANEGFTTYREWDFEDRQDAYPVQDHAHYAKIYRRQVIKQADLELALWWCSEAFTPEETARNVDYYEARTVRDSSLSAAAQAVVCARTGHLDLALAYLREAALVDLRDLQQDSDQGLHLASLAGAWLALVCGMGGLQIEGRVPQLAPRLPARLGRIAFRFQWRGHRLGVETTAEGTVIRLLDELPATTRLETEIVVSIDGKDYKVASGQPAVAPLCSPDPLLPTPTQPVGRAPDGM</sequence>
<protein>
    <submittedName>
        <fullName evidence="9">Trehalose and maltose hydrolase (Possible phosphorylase)</fullName>
    </submittedName>
</protein>
<dbReference type="InterPro" id="IPR008928">
    <property type="entry name" value="6-hairpin_glycosidase_sf"/>
</dbReference>
<comment type="similarity">
    <text evidence="1">Belongs to the glycosyl hydrolase 65 family.</text>
</comment>
<proteinExistence type="inferred from homology"/>
<dbReference type="InterPro" id="IPR017045">
    <property type="entry name" value="Malt_Pase/Glycosyl_Hdrlase"/>
</dbReference>
<dbReference type="InterPro" id="IPR037018">
    <property type="entry name" value="GH65_N"/>
</dbReference>
<dbReference type="AlphaFoldDB" id="A0A1H1BY21"/>
<organism evidence="9 10">
    <name type="scientific">Crystallibacter crystallopoietes</name>
    <dbReference type="NCBI Taxonomy" id="37928"/>
    <lineage>
        <taxon>Bacteria</taxon>
        <taxon>Bacillati</taxon>
        <taxon>Actinomycetota</taxon>
        <taxon>Actinomycetes</taxon>
        <taxon>Micrococcales</taxon>
        <taxon>Micrococcaceae</taxon>
        <taxon>Crystallibacter</taxon>
    </lineage>
</organism>
<dbReference type="Gene3D" id="2.70.98.40">
    <property type="entry name" value="Glycoside hydrolase, family 65, N-terminal domain"/>
    <property type="match status" value="1"/>
</dbReference>
<dbReference type="GO" id="GO:0016757">
    <property type="term" value="F:glycosyltransferase activity"/>
    <property type="evidence" value="ECO:0007669"/>
    <property type="project" value="UniProtKB-ARBA"/>
</dbReference>
<dbReference type="InterPro" id="IPR005196">
    <property type="entry name" value="Glyco_hydro_65_N"/>
</dbReference>
<evidence type="ECO:0000313" key="10">
    <source>
        <dbReference type="Proteomes" id="UP000181917"/>
    </source>
</evidence>
<dbReference type="OrthoDB" id="9816160at2"/>
<dbReference type="InterPro" id="IPR011013">
    <property type="entry name" value="Gal_mutarotase_sf_dom"/>
</dbReference>
<evidence type="ECO:0000256" key="2">
    <source>
        <dbReference type="ARBA" id="ARBA00023295"/>
    </source>
</evidence>
<dbReference type="Gene3D" id="1.50.10.10">
    <property type="match status" value="1"/>
</dbReference>
<accession>A0A1H1BY21</accession>
<feature type="domain" description="Glycoside hydrolase family 65 N-terminal" evidence="8">
    <location>
        <begin position="14"/>
        <end position="271"/>
    </location>
</feature>
<name>A0A1H1BY21_9MICC</name>
<keyword evidence="9" id="KW-0378">Hydrolase</keyword>
<dbReference type="GO" id="GO:0005975">
    <property type="term" value="P:carbohydrate metabolic process"/>
    <property type="evidence" value="ECO:0007669"/>
    <property type="project" value="InterPro"/>
</dbReference>
<gene>
    <name evidence="9" type="ORF">SAMN04489742_1634</name>
</gene>
<dbReference type="Pfam" id="PF03632">
    <property type="entry name" value="Glyco_hydro_65m"/>
    <property type="match status" value="1"/>
</dbReference>
<evidence type="ECO:0000259" key="6">
    <source>
        <dbReference type="Pfam" id="PF03632"/>
    </source>
</evidence>
<feature type="domain" description="Glycoside hydrolase family 65 C-terminal" evidence="7">
    <location>
        <begin position="690"/>
        <end position="738"/>
    </location>
</feature>
<dbReference type="STRING" id="37928.SAMN04489742_1634"/>
<dbReference type="KEGG" id="acry:AC20117_09185"/>
<dbReference type="InterPro" id="IPR005194">
    <property type="entry name" value="Glyco_hydro_65_C"/>
</dbReference>
<dbReference type="Proteomes" id="UP000181917">
    <property type="component" value="Unassembled WGS sequence"/>
</dbReference>
<evidence type="ECO:0000256" key="1">
    <source>
        <dbReference type="ARBA" id="ARBA00006768"/>
    </source>
</evidence>
<evidence type="ECO:0000313" key="9">
    <source>
        <dbReference type="EMBL" id="SDQ56834.1"/>
    </source>
</evidence>
<dbReference type="Pfam" id="PF03633">
    <property type="entry name" value="Glyco_hydro_65C"/>
    <property type="match status" value="1"/>
</dbReference>